<keyword evidence="2" id="KW-0805">Transcription regulation</keyword>
<evidence type="ECO:0000256" key="2">
    <source>
        <dbReference type="ARBA" id="ARBA00023015"/>
    </source>
</evidence>
<feature type="region of interest" description="Disordered" evidence="6">
    <location>
        <begin position="146"/>
        <end position="168"/>
    </location>
</feature>
<dbReference type="RefSeq" id="WP_281285155.1">
    <property type="nucleotide sequence ID" value="NZ_BAAAYS010000027.1"/>
</dbReference>
<dbReference type="GO" id="GO:0003677">
    <property type="term" value="F:DNA binding"/>
    <property type="evidence" value="ECO:0007669"/>
    <property type="project" value="UniProtKB-KW"/>
</dbReference>
<dbReference type="CDD" id="cd17535">
    <property type="entry name" value="REC_NarL-like"/>
    <property type="match status" value="1"/>
</dbReference>
<dbReference type="InterPro" id="IPR016032">
    <property type="entry name" value="Sig_transdc_resp-reg_C-effctor"/>
</dbReference>
<protein>
    <submittedName>
        <fullName evidence="9">LuxR family two component transcriptional regulator</fullName>
    </submittedName>
</protein>
<feature type="domain" description="Response regulatory" evidence="8">
    <location>
        <begin position="8"/>
        <end position="125"/>
    </location>
</feature>
<evidence type="ECO:0000256" key="5">
    <source>
        <dbReference type="PROSITE-ProRule" id="PRU00169"/>
    </source>
</evidence>
<dbReference type="SMART" id="SM00448">
    <property type="entry name" value="REC"/>
    <property type="match status" value="1"/>
</dbReference>
<dbReference type="PROSITE" id="PS50043">
    <property type="entry name" value="HTH_LUXR_2"/>
    <property type="match status" value="1"/>
</dbReference>
<dbReference type="InterPro" id="IPR058245">
    <property type="entry name" value="NreC/VraR/RcsB-like_REC"/>
</dbReference>
<dbReference type="SUPFAM" id="SSF52172">
    <property type="entry name" value="CheY-like"/>
    <property type="match status" value="1"/>
</dbReference>
<dbReference type="FunFam" id="1.10.10.10:FF:000153">
    <property type="entry name" value="LuxR family transcriptional regulator"/>
    <property type="match status" value="1"/>
</dbReference>
<evidence type="ECO:0000259" key="8">
    <source>
        <dbReference type="PROSITE" id="PS50110"/>
    </source>
</evidence>
<keyword evidence="10" id="KW-1185">Reference proteome</keyword>
<dbReference type="InterPro" id="IPR011006">
    <property type="entry name" value="CheY-like_superfamily"/>
</dbReference>
<name>A0A543I6F3_9MICO</name>
<keyword evidence="3" id="KW-0238">DNA-binding</keyword>
<organism evidence="9 10">
    <name type="scientific">Klugiella xanthotipulae</name>
    <dbReference type="NCBI Taxonomy" id="244735"/>
    <lineage>
        <taxon>Bacteria</taxon>
        <taxon>Bacillati</taxon>
        <taxon>Actinomycetota</taxon>
        <taxon>Actinomycetes</taxon>
        <taxon>Micrococcales</taxon>
        <taxon>Microbacteriaceae</taxon>
        <taxon>Klugiella</taxon>
    </lineage>
</organism>
<dbReference type="GO" id="GO:0006355">
    <property type="term" value="P:regulation of DNA-templated transcription"/>
    <property type="evidence" value="ECO:0007669"/>
    <property type="project" value="InterPro"/>
</dbReference>
<evidence type="ECO:0000313" key="9">
    <source>
        <dbReference type="EMBL" id="TQM66158.1"/>
    </source>
</evidence>
<dbReference type="InterPro" id="IPR000792">
    <property type="entry name" value="Tscrpt_reg_LuxR_C"/>
</dbReference>
<feature type="compositionally biased region" description="Polar residues" evidence="6">
    <location>
        <begin position="148"/>
        <end position="165"/>
    </location>
</feature>
<reference evidence="9 10" key="1">
    <citation type="submission" date="2019-06" db="EMBL/GenBank/DDBJ databases">
        <title>Sequencing the genomes of 1000 actinobacteria strains.</title>
        <authorList>
            <person name="Klenk H.-P."/>
        </authorList>
    </citation>
    <scope>NUCLEOTIDE SEQUENCE [LARGE SCALE GENOMIC DNA]</scope>
    <source>
        <strain evidence="9 10">DSM 18031</strain>
    </source>
</reference>
<dbReference type="InterPro" id="IPR039420">
    <property type="entry name" value="WalR-like"/>
</dbReference>
<dbReference type="PANTHER" id="PTHR43214">
    <property type="entry name" value="TWO-COMPONENT RESPONSE REGULATOR"/>
    <property type="match status" value="1"/>
</dbReference>
<dbReference type="Pfam" id="PF00072">
    <property type="entry name" value="Response_reg"/>
    <property type="match status" value="1"/>
</dbReference>
<feature type="modified residue" description="4-aspartylphosphate" evidence="5">
    <location>
        <position position="59"/>
    </location>
</feature>
<proteinExistence type="predicted"/>
<dbReference type="CDD" id="cd06170">
    <property type="entry name" value="LuxR_C_like"/>
    <property type="match status" value="1"/>
</dbReference>
<keyword evidence="1 5" id="KW-0597">Phosphoprotein</keyword>
<dbReference type="PROSITE" id="PS50110">
    <property type="entry name" value="RESPONSE_REGULATORY"/>
    <property type="match status" value="1"/>
</dbReference>
<evidence type="ECO:0000256" key="3">
    <source>
        <dbReference type="ARBA" id="ARBA00023125"/>
    </source>
</evidence>
<comment type="caution">
    <text evidence="9">The sequence shown here is derived from an EMBL/GenBank/DDBJ whole genome shotgun (WGS) entry which is preliminary data.</text>
</comment>
<dbReference type="Proteomes" id="UP000318331">
    <property type="component" value="Unassembled WGS sequence"/>
</dbReference>
<evidence type="ECO:0000259" key="7">
    <source>
        <dbReference type="PROSITE" id="PS50043"/>
    </source>
</evidence>
<dbReference type="PANTHER" id="PTHR43214:SF24">
    <property type="entry name" value="TRANSCRIPTIONAL REGULATORY PROTEIN NARL-RELATED"/>
    <property type="match status" value="1"/>
</dbReference>
<dbReference type="PRINTS" id="PR00038">
    <property type="entry name" value="HTHLUXR"/>
</dbReference>
<gene>
    <name evidence="9" type="ORF">FB466_0988</name>
</gene>
<accession>A0A543I6F3</accession>
<feature type="domain" description="HTH luxR-type" evidence="7">
    <location>
        <begin position="173"/>
        <end position="238"/>
    </location>
</feature>
<dbReference type="InterPro" id="IPR001789">
    <property type="entry name" value="Sig_transdc_resp-reg_receiver"/>
</dbReference>
<sequence>MTHTSPIRVLLVDDHDLVRAGFRTIMSVHPRIEVVGEAANGIEAVEKARSLAPDVICLDVQMPHMDGIEATRLITTDPGINSAVLILTTFNREDYLFDALRAGASGFLLKNSSPEQLVDAVVAIASGDALLSPQVTRSVIAHCARASGSPSRGTPTATGTPIINTPSPPMVAPSNPLSLLTDREHEVLHLLAQGLSNQEIATRLFVSEATVKTHVSNVLRKLSLRDRIQAVIFAYENGVAVGT</sequence>
<evidence type="ECO:0000313" key="10">
    <source>
        <dbReference type="Proteomes" id="UP000318331"/>
    </source>
</evidence>
<dbReference type="Pfam" id="PF00196">
    <property type="entry name" value="GerE"/>
    <property type="match status" value="1"/>
</dbReference>
<keyword evidence="4" id="KW-0804">Transcription</keyword>
<dbReference type="GO" id="GO:0000160">
    <property type="term" value="P:phosphorelay signal transduction system"/>
    <property type="evidence" value="ECO:0007669"/>
    <property type="project" value="InterPro"/>
</dbReference>
<dbReference type="SUPFAM" id="SSF46894">
    <property type="entry name" value="C-terminal effector domain of the bipartite response regulators"/>
    <property type="match status" value="1"/>
</dbReference>
<dbReference type="PROSITE" id="PS00622">
    <property type="entry name" value="HTH_LUXR_1"/>
    <property type="match status" value="1"/>
</dbReference>
<evidence type="ECO:0000256" key="6">
    <source>
        <dbReference type="SAM" id="MobiDB-lite"/>
    </source>
</evidence>
<evidence type="ECO:0000256" key="4">
    <source>
        <dbReference type="ARBA" id="ARBA00023163"/>
    </source>
</evidence>
<dbReference type="Gene3D" id="3.40.50.2300">
    <property type="match status" value="1"/>
</dbReference>
<dbReference type="AlphaFoldDB" id="A0A543I6F3"/>
<dbReference type="EMBL" id="VFPN01000001">
    <property type="protein sequence ID" value="TQM66158.1"/>
    <property type="molecule type" value="Genomic_DNA"/>
</dbReference>
<evidence type="ECO:0000256" key="1">
    <source>
        <dbReference type="ARBA" id="ARBA00022553"/>
    </source>
</evidence>
<dbReference type="SMART" id="SM00421">
    <property type="entry name" value="HTH_LUXR"/>
    <property type="match status" value="1"/>
</dbReference>